<dbReference type="Proteomes" id="UP000054477">
    <property type="component" value="Unassembled WGS sequence"/>
</dbReference>
<dbReference type="OrthoDB" id="3068421at2759"/>
<evidence type="ECO:0000313" key="3">
    <source>
        <dbReference type="Proteomes" id="UP000054477"/>
    </source>
</evidence>
<name>A0A0C9WJT0_9AGAR</name>
<feature type="compositionally biased region" description="Polar residues" evidence="1">
    <location>
        <begin position="182"/>
        <end position="191"/>
    </location>
</feature>
<dbReference type="HOGENOM" id="CLU_1115910_0_0_1"/>
<organism evidence="2 3">
    <name type="scientific">Laccaria amethystina LaAM-08-1</name>
    <dbReference type="NCBI Taxonomy" id="1095629"/>
    <lineage>
        <taxon>Eukaryota</taxon>
        <taxon>Fungi</taxon>
        <taxon>Dikarya</taxon>
        <taxon>Basidiomycota</taxon>
        <taxon>Agaricomycotina</taxon>
        <taxon>Agaricomycetes</taxon>
        <taxon>Agaricomycetidae</taxon>
        <taxon>Agaricales</taxon>
        <taxon>Agaricineae</taxon>
        <taxon>Hydnangiaceae</taxon>
        <taxon>Laccaria</taxon>
    </lineage>
</organism>
<dbReference type="EMBL" id="KN838763">
    <property type="protein sequence ID" value="KIJ95229.1"/>
    <property type="molecule type" value="Genomic_DNA"/>
</dbReference>
<evidence type="ECO:0000313" key="2">
    <source>
        <dbReference type="EMBL" id="KIJ95229.1"/>
    </source>
</evidence>
<feature type="region of interest" description="Disordered" evidence="1">
    <location>
        <begin position="166"/>
        <end position="220"/>
    </location>
</feature>
<keyword evidence="3" id="KW-1185">Reference proteome</keyword>
<accession>A0A0C9WJT0</accession>
<reference evidence="3" key="2">
    <citation type="submission" date="2015-01" db="EMBL/GenBank/DDBJ databases">
        <title>Evolutionary Origins and Diversification of the Mycorrhizal Mutualists.</title>
        <authorList>
            <consortium name="DOE Joint Genome Institute"/>
            <consortium name="Mycorrhizal Genomics Consortium"/>
            <person name="Kohler A."/>
            <person name="Kuo A."/>
            <person name="Nagy L.G."/>
            <person name="Floudas D."/>
            <person name="Copeland A."/>
            <person name="Barry K.W."/>
            <person name="Cichocki N."/>
            <person name="Veneault-Fourrey C."/>
            <person name="LaButti K."/>
            <person name="Lindquist E.A."/>
            <person name="Lipzen A."/>
            <person name="Lundell T."/>
            <person name="Morin E."/>
            <person name="Murat C."/>
            <person name="Riley R."/>
            <person name="Ohm R."/>
            <person name="Sun H."/>
            <person name="Tunlid A."/>
            <person name="Henrissat B."/>
            <person name="Grigoriev I.V."/>
            <person name="Hibbett D.S."/>
            <person name="Martin F."/>
        </authorList>
    </citation>
    <scope>NUCLEOTIDE SEQUENCE [LARGE SCALE GENOMIC DNA]</scope>
    <source>
        <strain evidence="3">LaAM-08-1</strain>
    </source>
</reference>
<gene>
    <name evidence="2" type="ORF">K443DRAFT_134485</name>
</gene>
<dbReference type="AlphaFoldDB" id="A0A0C9WJT0"/>
<protein>
    <submittedName>
        <fullName evidence="2">Uncharacterized protein</fullName>
    </submittedName>
</protein>
<sequence>MDSTSASHFNFIAGVLGFVIAVTSASAWCRAYFPSVQMKILDDLLRETRQIYEQADAENLFPSENFRKISKSMLASMEQRSLPLRKGTYNATTVIHEFLALFNGLSLHIMQLSYRVKKLRACLHTISEIERSKRIDGSSAPSDNWGAADTSVLLLTSIDASFDPESVYSPSSQQFGGGSDPRQGQSASCPTAPSEPDSVMREVSVGPGDSHHQGDVAPGVGAPLSASEAIPLFTPVAATVQWVYLRKSAGRTRV</sequence>
<proteinExistence type="predicted"/>
<evidence type="ECO:0000256" key="1">
    <source>
        <dbReference type="SAM" id="MobiDB-lite"/>
    </source>
</evidence>
<reference evidence="2 3" key="1">
    <citation type="submission" date="2014-04" db="EMBL/GenBank/DDBJ databases">
        <authorList>
            <consortium name="DOE Joint Genome Institute"/>
            <person name="Kuo A."/>
            <person name="Kohler A."/>
            <person name="Nagy L.G."/>
            <person name="Floudas D."/>
            <person name="Copeland A."/>
            <person name="Barry K.W."/>
            <person name="Cichocki N."/>
            <person name="Veneault-Fourrey C."/>
            <person name="LaButti K."/>
            <person name="Lindquist E.A."/>
            <person name="Lipzen A."/>
            <person name="Lundell T."/>
            <person name="Morin E."/>
            <person name="Murat C."/>
            <person name="Sun H."/>
            <person name="Tunlid A."/>
            <person name="Henrissat B."/>
            <person name="Grigoriev I.V."/>
            <person name="Hibbett D.S."/>
            <person name="Martin F."/>
            <person name="Nordberg H.P."/>
            <person name="Cantor M.N."/>
            <person name="Hua S.X."/>
        </authorList>
    </citation>
    <scope>NUCLEOTIDE SEQUENCE [LARGE SCALE GENOMIC DNA]</scope>
    <source>
        <strain evidence="2 3">LaAM-08-1</strain>
    </source>
</reference>